<dbReference type="PROSITE" id="PS51469">
    <property type="entry name" value="SUN"/>
    <property type="match status" value="1"/>
</dbReference>
<feature type="region of interest" description="Disordered" evidence="5">
    <location>
        <begin position="165"/>
        <end position="190"/>
    </location>
</feature>
<name>A0ABP1PN56_9HEXA</name>
<feature type="region of interest" description="Disordered" evidence="5">
    <location>
        <begin position="210"/>
        <end position="251"/>
    </location>
</feature>
<dbReference type="PANTHER" id="PTHR12911:SF8">
    <property type="entry name" value="KLAROID PROTEIN-RELATED"/>
    <property type="match status" value="1"/>
</dbReference>
<feature type="transmembrane region" description="Helical" evidence="6">
    <location>
        <begin position="265"/>
        <end position="283"/>
    </location>
</feature>
<evidence type="ECO:0000256" key="2">
    <source>
        <dbReference type="ARBA" id="ARBA00022692"/>
    </source>
</evidence>
<dbReference type="Pfam" id="PF07738">
    <property type="entry name" value="Sad1_UNC"/>
    <property type="match status" value="1"/>
</dbReference>
<feature type="domain" description="SUN" evidence="7">
    <location>
        <begin position="726"/>
        <end position="888"/>
    </location>
</feature>
<evidence type="ECO:0000313" key="8">
    <source>
        <dbReference type="EMBL" id="CAL8071730.1"/>
    </source>
</evidence>
<gene>
    <name evidence="8" type="ORF">ODALV1_LOCUS1853</name>
</gene>
<proteinExistence type="predicted"/>
<feature type="compositionally biased region" description="Polar residues" evidence="5">
    <location>
        <begin position="165"/>
        <end position="175"/>
    </location>
</feature>
<dbReference type="Proteomes" id="UP001642540">
    <property type="component" value="Unassembled WGS sequence"/>
</dbReference>
<protein>
    <recommendedName>
        <fullName evidence="7">SUN domain-containing protein</fullName>
    </recommendedName>
</protein>
<feature type="region of interest" description="Disordered" evidence="5">
    <location>
        <begin position="1"/>
        <end position="29"/>
    </location>
</feature>
<evidence type="ECO:0000256" key="6">
    <source>
        <dbReference type="SAM" id="Phobius"/>
    </source>
</evidence>
<comment type="subcellular location">
    <subcellularLocation>
        <location evidence="1">Membrane</location>
    </subcellularLocation>
</comment>
<keyword evidence="9" id="KW-1185">Reference proteome</keyword>
<accession>A0ABP1PN56</accession>
<dbReference type="EMBL" id="CAXLJM020000006">
    <property type="protein sequence ID" value="CAL8071730.1"/>
    <property type="molecule type" value="Genomic_DNA"/>
</dbReference>
<evidence type="ECO:0000259" key="7">
    <source>
        <dbReference type="PROSITE" id="PS51469"/>
    </source>
</evidence>
<dbReference type="PANTHER" id="PTHR12911">
    <property type="entry name" value="SAD1/UNC-84-LIKE PROTEIN-RELATED"/>
    <property type="match status" value="1"/>
</dbReference>
<keyword evidence="4 6" id="KW-0472">Membrane</keyword>
<dbReference type="InterPro" id="IPR012919">
    <property type="entry name" value="SUN_dom"/>
</dbReference>
<feature type="transmembrane region" description="Helical" evidence="6">
    <location>
        <begin position="394"/>
        <end position="416"/>
    </location>
</feature>
<evidence type="ECO:0000313" key="9">
    <source>
        <dbReference type="Proteomes" id="UP001642540"/>
    </source>
</evidence>
<feature type="compositionally biased region" description="Polar residues" evidence="5">
    <location>
        <begin position="210"/>
        <end position="228"/>
    </location>
</feature>
<evidence type="ECO:0000256" key="5">
    <source>
        <dbReference type="SAM" id="MobiDB-lite"/>
    </source>
</evidence>
<feature type="compositionally biased region" description="Polar residues" evidence="5">
    <location>
        <begin position="17"/>
        <end position="29"/>
    </location>
</feature>
<evidence type="ECO:0000256" key="1">
    <source>
        <dbReference type="ARBA" id="ARBA00004370"/>
    </source>
</evidence>
<evidence type="ECO:0000256" key="4">
    <source>
        <dbReference type="ARBA" id="ARBA00023136"/>
    </source>
</evidence>
<dbReference type="InterPro" id="IPR045119">
    <property type="entry name" value="SUN1-5"/>
</dbReference>
<dbReference type="Gene3D" id="2.60.120.260">
    <property type="entry name" value="Galactose-binding domain-like"/>
    <property type="match status" value="1"/>
</dbReference>
<evidence type="ECO:0000256" key="3">
    <source>
        <dbReference type="ARBA" id="ARBA00022989"/>
    </source>
</evidence>
<keyword evidence="3 6" id="KW-1133">Transmembrane helix</keyword>
<keyword evidence="2 6" id="KW-0812">Transmembrane</keyword>
<organism evidence="8 9">
    <name type="scientific">Orchesella dallaii</name>
    <dbReference type="NCBI Taxonomy" id="48710"/>
    <lineage>
        <taxon>Eukaryota</taxon>
        <taxon>Metazoa</taxon>
        <taxon>Ecdysozoa</taxon>
        <taxon>Arthropoda</taxon>
        <taxon>Hexapoda</taxon>
        <taxon>Collembola</taxon>
        <taxon>Entomobryomorpha</taxon>
        <taxon>Entomobryoidea</taxon>
        <taxon>Orchesellidae</taxon>
        <taxon>Orchesellinae</taxon>
        <taxon>Orchesella</taxon>
    </lineage>
</organism>
<sequence>MRINNGTPKSAAKTGDLNCSSSSVSTPTRRQIANMDITEEINMRSPREYDGLPPSARRRLRMDGLGLGVNDLRSRRAVTPGEISVVTSISQSSIHSNLSAYSEQSGSSSHVSLNPSLMRKQREMVRRPILRNDNEPHPYGLEILGSSASNNYHVTRQQSLSVSTRVVQEVDTSTARDGMARTTMSQRTESIATNGSRRAIGQEQHLIQQANSNNVQSSRVTRSKANNVASAYSSESEGEETTPKSNYGESTSSLITSATSRIKKFANGVCTYIYIFLMWCVLAEKYLLYHEPRAPQNADVNSNGMGASANTWRSYFKSSRTSESVSVANNSGWRSYFFGNSVSESASANNGQSSFLGVLGSRFNSMKEGVRVLFSRLGSNMESLSGLLWSVCKILMYLLLVIFLVALLWTYGYYLWESVCQGGAASWSSVSSVLTSGAGLIVPFFNSLAAKGPPTPEIQSVITPPNPSSVKSEQQINSETVTVVTKFESSDEAMATLKMTQEEISALKMKMGYIKLTLDDHESRLTAHSNRFETMESEISKIMAAMKAASAKEKSVEQIIDEVLAVSVGETSDGTPVSLKSMFSVLQEKIERARISHEIEIKLQSLSDDVGKMEQNFHGLDDNILIMKADLSELEANVKKMDSVIAERANAKVEIDTAQIQEIMLPLLVTEIEKQVTLSCNSKKCPEGHPFAGLSTEDIELMIRRAIGKYDADKTGLPDLALESAGGSILSTRCTKSSELRNSVISYWGFRLWSPPNTPRTIIQPGVAPGECWAFEGSVGDVVIKLAVSSVVTGFTLEHIPKSISRYGHIDSAPKNFQVLGLMHEHDVEEVHDYGSFTYQDNDEPLQYFAVSNMTSKAYPIVELKVLSNHGNMQHTCIYRFRVHGAVDLSRSHIKSIVEEKDKDSSKK</sequence>
<comment type="caution">
    <text evidence="8">The sequence shown here is derived from an EMBL/GenBank/DDBJ whole genome shotgun (WGS) entry which is preliminary data.</text>
</comment>
<reference evidence="8 9" key="1">
    <citation type="submission" date="2024-08" db="EMBL/GenBank/DDBJ databases">
        <authorList>
            <person name="Cucini C."/>
            <person name="Frati F."/>
        </authorList>
    </citation>
    <scope>NUCLEOTIDE SEQUENCE [LARGE SCALE GENOMIC DNA]</scope>
</reference>